<gene>
    <name evidence="3" type="ORF">P8C59_009039</name>
</gene>
<dbReference type="PANTHER" id="PTHR28583:SF1">
    <property type="entry name" value="ACID CERAMIDASE"/>
    <property type="match status" value="1"/>
</dbReference>
<feature type="compositionally biased region" description="Polar residues" evidence="2">
    <location>
        <begin position="327"/>
        <end position="341"/>
    </location>
</feature>
<proteinExistence type="predicted"/>
<feature type="region of interest" description="Disordered" evidence="2">
    <location>
        <begin position="322"/>
        <end position="341"/>
    </location>
</feature>
<evidence type="ECO:0000256" key="2">
    <source>
        <dbReference type="SAM" id="MobiDB-lite"/>
    </source>
</evidence>
<evidence type="ECO:0000256" key="1">
    <source>
        <dbReference type="ARBA" id="ARBA00011891"/>
    </source>
</evidence>
<sequence length="504" mass="55219">MEQAGQRRRSRETKTHLSDIPEGETAACDDTSRPSSIETIRTPPTHARPKHSSRSSFSSLRRSKALLRTGGNCGFVPPRFVVDLSVGPEHRYHHIVDQVLPAGSRAGLEGIFQDLCGRGLVAAGIQGLSKRMLTRVYTDEETAELRGIARQAAIPMYLLVAFNVLLDLLMGCTSGGVRFEDSDGPGSFDATSSGDDCWTGSEHDAPPPLPPLKRTSRIVHFRTLDWGMDLLRHLIVELDYVREAGGPVIATTVGYLGYVGVLTGVRPGLSMSLNFRPHHDKSTKAKRLGFRWQQLMVILGRRPSISSLLRHYLLCRPGETLRRGASRPTSSHGAGVSDQDQAPLSAQHVRDMLTELSASPSTAAYLIFCTAQRVYVLEKDHGTAAVRSDAAFLTACNHDAADEAHPRWLQQAVRHLEETGAASCIAELCLDSLGRKRAAQSLLAGIWLRRQARLQRLCAGVGLEDVMRLVGDRSISNPQTHYAVVMDPESGGLLWRRAYEVGDL</sequence>
<dbReference type="AlphaFoldDB" id="A0AAD9MFT2"/>
<evidence type="ECO:0000313" key="4">
    <source>
        <dbReference type="Proteomes" id="UP001217918"/>
    </source>
</evidence>
<dbReference type="PANTHER" id="PTHR28583">
    <property type="entry name" value="ACID AMIDASE"/>
    <property type="match status" value="1"/>
</dbReference>
<accession>A0AAD9MFT2</accession>
<protein>
    <recommendedName>
        <fullName evidence="1">ceramidase</fullName>
        <ecNumber evidence="1">3.5.1.23</ecNumber>
    </recommendedName>
</protein>
<feature type="region of interest" description="Disordered" evidence="2">
    <location>
        <begin position="1"/>
        <end position="60"/>
    </location>
</feature>
<dbReference type="GO" id="GO:0017040">
    <property type="term" value="F:N-acylsphingosine amidohydrolase activity"/>
    <property type="evidence" value="ECO:0007669"/>
    <property type="project" value="UniProtKB-EC"/>
</dbReference>
<reference evidence="3" key="1">
    <citation type="journal article" date="2023" name="Mol. Plant Microbe Interact.">
        <title>Elucidating the Obligate Nature and Biological Capacity of an Invasive Fungal Corn Pathogen.</title>
        <authorList>
            <person name="MacCready J.S."/>
            <person name="Roggenkamp E.M."/>
            <person name="Gdanetz K."/>
            <person name="Chilvers M.I."/>
        </authorList>
    </citation>
    <scope>NUCLEOTIDE SEQUENCE</scope>
    <source>
        <strain evidence="3">PM02</strain>
    </source>
</reference>
<evidence type="ECO:0000313" key="3">
    <source>
        <dbReference type="EMBL" id="KAK2074867.1"/>
    </source>
</evidence>
<keyword evidence="4" id="KW-1185">Reference proteome</keyword>
<dbReference type="Proteomes" id="UP001217918">
    <property type="component" value="Unassembled WGS sequence"/>
</dbReference>
<comment type="caution">
    <text evidence="3">The sequence shown here is derived from an EMBL/GenBank/DDBJ whole genome shotgun (WGS) entry which is preliminary data.</text>
</comment>
<feature type="region of interest" description="Disordered" evidence="2">
    <location>
        <begin position="183"/>
        <end position="209"/>
    </location>
</feature>
<dbReference type="EMBL" id="JAQQPM010000008">
    <property type="protein sequence ID" value="KAK2074867.1"/>
    <property type="molecule type" value="Genomic_DNA"/>
</dbReference>
<organism evidence="3 4">
    <name type="scientific">Phyllachora maydis</name>
    <dbReference type="NCBI Taxonomy" id="1825666"/>
    <lineage>
        <taxon>Eukaryota</taxon>
        <taxon>Fungi</taxon>
        <taxon>Dikarya</taxon>
        <taxon>Ascomycota</taxon>
        <taxon>Pezizomycotina</taxon>
        <taxon>Sordariomycetes</taxon>
        <taxon>Sordariomycetidae</taxon>
        <taxon>Phyllachorales</taxon>
        <taxon>Phyllachoraceae</taxon>
        <taxon>Phyllachora</taxon>
    </lineage>
</organism>
<dbReference type="EC" id="3.5.1.23" evidence="1"/>
<feature type="compositionally biased region" description="Basic residues" evidence="2">
    <location>
        <begin position="1"/>
        <end position="11"/>
    </location>
</feature>
<name>A0AAD9MFT2_9PEZI</name>